<dbReference type="SUPFAM" id="SSF53649">
    <property type="entry name" value="Alkaline phosphatase-like"/>
    <property type="match status" value="1"/>
</dbReference>
<dbReference type="Pfam" id="PF01676">
    <property type="entry name" value="Metalloenzyme"/>
    <property type="match status" value="1"/>
</dbReference>
<dbReference type="Proteomes" id="UP000009375">
    <property type="component" value="Unassembled WGS sequence"/>
</dbReference>
<reference evidence="7 8" key="1">
    <citation type="journal article" date="2010" name="Proc. Natl. Acad. Sci. U.S.A.">
        <title>Enigmatic, ultrasmall, uncultivated Archaea.</title>
        <authorList>
            <person name="Baker B.J."/>
            <person name="Comolli L.R."/>
            <person name="Dick G.J."/>
            <person name="Hauser L.J."/>
            <person name="Hyatt D."/>
            <person name="Dill B.D."/>
            <person name="Land M.L."/>
            <person name="Verberkmoes N.C."/>
            <person name="Hettich R.L."/>
            <person name="Banfield J.F."/>
        </authorList>
    </citation>
    <scope>NUCLEOTIDE SEQUENCE [LARGE SCALE GENOMIC DNA]</scope>
</reference>
<evidence type="ECO:0000256" key="3">
    <source>
        <dbReference type="ARBA" id="ARBA00004921"/>
    </source>
</evidence>
<dbReference type="GO" id="GO:0046872">
    <property type="term" value="F:metal ion binding"/>
    <property type="evidence" value="ECO:0007669"/>
    <property type="project" value="InterPro"/>
</dbReference>
<evidence type="ECO:0000313" key="8">
    <source>
        <dbReference type="Proteomes" id="UP000009375"/>
    </source>
</evidence>
<dbReference type="Gene3D" id="3.40.720.10">
    <property type="entry name" value="Alkaline Phosphatase, subunit A"/>
    <property type="match status" value="2"/>
</dbReference>
<feature type="domain" description="Metalloenzyme" evidence="6">
    <location>
        <begin position="3"/>
        <end position="405"/>
    </location>
</feature>
<gene>
    <name evidence="7" type="ORF">BJBARM4_0047</name>
</gene>
<dbReference type="InterPro" id="IPR004456">
    <property type="entry name" value="Pglycerate_mutase_ApgM"/>
</dbReference>
<dbReference type="EMBL" id="GG730039">
    <property type="protein sequence ID" value="EEZ93291.1"/>
    <property type="molecule type" value="Genomic_DNA"/>
</dbReference>
<evidence type="ECO:0000313" key="7">
    <source>
        <dbReference type="EMBL" id="EEZ93291.1"/>
    </source>
</evidence>
<dbReference type="PIRSF" id="PIRSF006392">
    <property type="entry name" value="IPGAM_arch"/>
    <property type="match status" value="1"/>
</dbReference>
<dbReference type="Gene3D" id="3.30.70.2130">
    <property type="entry name" value="Metalloenzyme domain"/>
    <property type="match status" value="1"/>
</dbReference>
<protein>
    <submittedName>
        <fullName evidence="7">Phosphoglycerate mutase</fullName>
    </submittedName>
</protein>
<dbReference type="PANTHER" id="PTHR31209:SF0">
    <property type="entry name" value="METALLOENZYME DOMAIN-CONTAINING PROTEIN"/>
    <property type="match status" value="1"/>
</dbReference>
<keyword evidence="5" id="KW-0324">Glycolysis</keyword>
<dbReference type="AlphaFoldDB" id="D2EEB2"/>
<comment type="function">
    <text evidence="2">Catalyzes the interconversion of 2-phosphoglycerate and 3-phosphoglycerate.</text>
</comment>
<comment type="catalytic activity">
    <reaction evidence="1">
        <text>(2R)-2-phosphoglycerate = (2R)-3-phosphoglycerate</text>
        <dbReference type="Rhea" id="RHEA:15901"/>
        <dbReference type="ChEBI" id="CHEBI:58272"/>
        <dbReference type="ChEBI" id="CHEBI:58289"/>
        <dbReference type="EC" id="5.4.2.12"/>
    </reaction>
</comment>
<dbReference type="PANTHER" id="PTHR31209">
    <property type="entry name" value="COFACTOR-INDEPENDENT PHOSPHOGLYCERATE MUTASE"/>
    <property type="match status" value="1"/>
</dbReference>
<dbReference type="InterPro" id="IPR042253">
    <property type="entry name" value="Pglycerate_mutase_ApgM_sf"/>
</dbReference>
<comment type="similarity">
    <text evidence="4">Belongs to the BPG-independent phosphoglycerate mutase family. A-PGAM subfamily.</text>
</comment>
<evidence type="ECO:0000256" key="4">
    <source>
        <dbReference type="ARBA" id="ARBA00005524"/>
    </source>
</evidence>
<organism evidence="7 8">
    <name type="scientific">Candidatus Parvarchaeum acidiphilum ARMAN-4</name>
    <dbReference type="NCBI Taxonomy" id="662760"/>
    <lineage>
        <taxon>Archaea</taxon>
        <taxon>Candidatus Parvarchaeota</taxon>
        <taxon>Candidatus Parvarchaeum</taxon>
    </lineage>
</organism>
<accession>D2EEB2</accession>
<dbReference type="InterPro" id="IPR017850">
    <property type="entry name" value="Alkaline_phosphatase_core_sf"/>
</dbReference>
<evidence type="ECO:0000256" key="1">
    <source>
        <dbReference type="ARBA" id="ARBA00000370"/>
    </source>
</evidence>
<evidence type="ECO:0000256" key="5">
    <source>
        <dbReference type="ARBA" id="ARBA00023152"/>
    </source>
</evidence>
<dbReference type="InterPro" id="IPR006124">
    <property type="entry name" value="Metalloenzyme"/>
</dbReference>
<proteinExistence type="inferred from homology"/>
<dbReference type="Pfam" id="PF10143">
    <property type="entry name" value="PhosphMutase"/>
    <property type="match status" value="1"/>
</dbReference>
<comment type="pathway">
    <text evidence="3">Carbohydrate degradation.</text>
</comment>
<evidence type="ECO:0000259" key="6">
    <source>
        <dbReference type="Pfam" id="PF01676"/>
    </source>
</evidence>
<dbReference type="GO" id="GO:0004619">
    <property type="term" value="F:phosphoglycerate mutase activity"/>
    <property type="evidence" value="ECO:0007669"/>
    <property type="project" value="UniProtKB-EC"/>
</dbReference>
<evidence type="ECO:0000256" key="2">
    <source>
        <dbReference type="ARBA" id="ARBA00002315"/>
    </source>
</evidence>
<name>D2EEB2_PARA4</name>
<dbReference type="GO" id="GO:0006096">
    <property type="term" value="P:glycolytic process"/>
    <property type="evidence" value="ECO:0007669"/>
    <property type="project" value="UniProtKB-KW"/>
</dbReference>
<sequence length="416" mass="46972">MNKTVFVIVDGLADLPIKQLKNKTPLDYAIKSNLYKFTKHCKFAYPKVIGKFAPESDSGVMADLGYDPFKYSTGRGWFECLGLDMQPKDGDLSIRVNFGSVTNNKLNSVRVYMSDQELQELSEEINKKVNLREEFQFKAGEGYRAGLVFHCSKKTFSQFVSNNEPGYTANFFNNGVKLSFATGIKNREIHKIKALKKEANYTALLLNEFISKSVKVIKNSNVYKERKKRGLDAPNYIFLRDAANKDPKLPNINEKYGRNWAAVAGMPLEKGISAAAGMTLISTSEEKNIDKDFSDKAEKTVRALSKFDAIYLHIKQTDAVSHLGKFHEKYAIIEKIDKIIISRLANVLDMDRDTLVLTCDHATSSELKKHLNSNIPVLIANRRFSYSSDFSEANCAKDHLKEIKKAVDILPFVMSL</sequence>